<dbReference type="SUPFAM" id="SSF53756">
    <property type="entry name" value="UDP-Glycosyltransferase/glycogen phosphorylase"/>
    <property type="match status" value="1"/>
</dbReference>
<comment type="pathway">
    <text evidence="2">Protein modification; protein glycosylation.</text>
</comment>
<dbReference type="eggNOG" id="KOG2619">
    <property type="taxonomic scope" value="Eukaryota"/>
</dbReference>
<feature type="region of interest" description="Disordered" evidence="13">
    <location>
        <begin position="111"/>
        <end position="130"/>
    </location>
</feature>
<proteinExistence type="inferred from homology"/>
<comment type="subcellular location">
    <subcellularLocation>
        <location evidence="1 12">Golgi apparatus</location>
        <location evidence="1 12">Golgi stack membrane</location>
        <topology evidence="1 12">Single-pass type II membrane protein</topology>
    </subcellularLocation>
</comment>
<dbReference type="OrthoDB" id="427096at2759"/>
<evidence type="ECO:0000259" key="15">
    <source>
        <dbReference type="Pfam" id="PF17039"/>
    </source>
</evidence>
<feature type="region of interest" description="Disordered" evidence="13">
    <location>
        <begin position="86"/>
        <end position="105"/>
    </location>
</feature>
<dbReference type="InterPro" id="IPR055270">
    <property type="entry name" value="Glyco_tran_10_C"/>
</dbReference>
<dbReference type="GO" id="GO:0032580">
    <property type="term" value="C:Golgi cisterna membrane"/>
    <property type="evidence" value="ECO:0007669"/>
    <property type="project" value="UniProtKB-SubCell"/>
</dbReference>
<keyword evidence="4 12" id="KW-0328">Glycosyltransferase</keyword>
<dbReference type="Gene3D" id="3.40.50.11660">
    <property type="entry name" value="Glycosyl transferase family 10, C-terminal domain"/>
    <property type="match status" value="1"/>
</dbReference>
<comment type="similarity">
    <text evidence="3 12">Belongs to the glycosyltransferase 10 family.</text>
</comment>
<name>E9FXZ7_DAPPU</name>
<keyword evidence="9 12" id="KW-0333">Golgi apparatus</keyword>
<dbReference type="AlphaFoldDB" id="E9FXZ7"/>
<keyword evidence="8" id="KW-1133">Transmembrane helix</keyword>
<evidence type="ECO:0000256" key="8">
    <source>
        <dbReference type="ARBA" id="ARBA00022989"/>
    </source>
</evidence>
<evidence type="ECO:0000313" key="16">
    <source>
        <dbReference type="EMBL" id="EFX88202.1"/>
    </source>
</evidence>
<dbReference type="PANTHER" id="PTHR48438:SF1">
    <property type="entry name" value="ALPHA-(1,3)-FUCOSYLTRANSFERASE C-RELATED"/>
    <property type="match status" value="1"/>
</dbReference>
<gene>
    <name evidence="16" type="ORF">DAPPUDRAFT_221393</name>
</gene>
<evidence type="ECO:0000256" key="1">
    <source>
        <dbReference type="ARBA" id="ARBA00004447"/>
    </source>
</evidence>
<dbReference type="Proteomes" id="UP000000305">
    <property type="component" value="Unassembled WGS sequence"/>
</dbReference>
<dbReference type="HOGENOM" id="CLU_434952_0_0_1"/>
<evidence type="ECO:0000256" key="4">
    <source>
        <dbReference type="ARBA" id="ARBA00022676"/>
    </source>
</evidence>
<keyword evidence="7" id="KW-0735">Signal-anchor</keyword>
<dbReference type="EMBL" id="GL732526">
    <property type="protein sequence ID" value="EFX88202.1"/>
    <property type="molecule type" value="Genomic_DNA"/>
</dbReference>
<accession>E9FXZ7</accession>
<dbReference type="PANTHER" id="PTHR48438">
    <property type="entry name" value="ALPHA-(1,3)-FUCOSYLTRANSFERASE C-RELATED"/>
    <property type="match status" value="1"/>
</dbReference>
<dbReference type="FunFam" id="3.40.50.11660:FF:000009">
    <property type="entry name" value="Uncharacterized protein"/>
    <property type="match status" value="1"/>
</dbReference>
<evidence type="ECO:0000256" key="7">
    <source>
        <dbReference type="ARBA" id="ARBA00022968"/>
    </source>
</evidence>
<dbReference type="InterPro" id="IPR031481">
    <property type="entry name" value="Glyco_tran_10_N"/>
</dbReference>
<keyword evidence="10" id="KW-0472">Membrane</keyword>
<evidence type="ECO:0000256" key="6">
    <source>
        <dbReference type="ARBA" id="ARBA00022692"/>
    </source>
</evidence>
<keyword evidence="5 12" id="KW-0808">Transferase</keyword>
<evidence type="ECO:0000256" key="2">
    <source>
        <dbReference type="ARBA" id="ARBA00004922"/>
    </source>
</evidence>
<keyword evidence="6 12" id="KW-0812">Transmembrane</keyword>
<evidence type="ECO:0000259" key="14">
    <source>
        <dbReference type="Pfam" id="PF00852"/>
    </source>
</evidence>
<dbReference type="Pfam" id="PF00852">
    <property type="entry name" value="Glyco_transf_10"/>
    <property type="match status" value="1"/>
</dbReference>
<keyword evidence="11" id="KW-0325">Glycoprotein</keyword>
<dbReference type="STRING" id="6669.E9FXZ7"/>
<protein>
    <recommendedName>
        <fullName evidence="12">Fucosyltransferase</fullName>
        <ecNumber evidence="12">2.4.1.-</ecNumber>
    </recommendedName>
</protein>
<evidence type="ECO:0000313" key="17">
    <source>
        <dbReference type="Proteomes" id="UP000000305"/>
    </source>
</evidence>
<evidence type="ECO:0000256" key="10">
    <source>
        <dbReference type="ARBA" id="ARBA00023136"/>
    </source>
</evidence>
<evidence type="ECO:0000256" key="12">
    <source>
        <dbReference type="RuleBase" id="RU003832"/>
    </source>
</evidence>
<feature type="domain" description="Fucosyltransferase C-terminal" evidence="14">
    <location>
        <begin position="411"/>
        <end position="591"/>
    </location>
</feature>
<evidence type="ECO:0000256" key="5">
    <source>
        <dbReference type="ARBA" id="ARBA00022679"/>
    </source>
</evidence>
<feature type="compositionally biased region" description="Low complexity" evidence="13">
    <location>
        <begin position="93"/>
        <end position="105"/>
    </location>
</feature>
<dbReference type="UniPathway" id="UPA00378"/>
<reference evidence="16 17" key="1">
    <citation type="journal article" date="2011" name="Science">
        <title>The ecoresponsive genome of Daphnia pulex.</title>
        <authorList>
            <person name="Colbourne J.K."/>
            <person name="Pfrender M.E."/>
            <person name="Gilbert D."/>
            <person name="Thomas W.K."/>
            <person name="Tucker A."/>
            <person name="Oakley T.H."/>
            <person name="Tokishita S."/>
            <person name="Aerts A."/>
            <person name="Arnold G.J."/>
            <person name="Basu M.K."/>
            <person name="Bauer D.J."/>
            <person name="Caceres C.E."/>
            <person name="Carmel L."/>
            <person name="Casola C."/>
            <person name="Choi J.H."/>
            <person name="Detter J.C."/>
            <person name="Dong Q."/>
            <person name="Dusheyko S."/>
            <person name="Eads B.D."/>
            <person name="Frohlich T."/>
            <person name="Geiler-Samerotte K.A."/>
            <person name="Gerlach D."/>
            <person name="Hatcher P."/>
            <person name="Jogdeo S."/>
            <person name="Krijgsveld J."/>
            <person name="Kriventseva E.V."/>
            <person name="Kultz D."/>
            <person name="Laforsch C."/>
            <person name="Lindquist E."/>
            <person name="Lopez J."/>
            <person name="Manak J.R."/>
            <person name="Muller J."/>
            <person name="Pangilinan J."/>
            <person name="Patwardhan R.P."/>
            <person name="Pitluck S."/>
            <person name="Pritham E.J."/>
            <person name="Rechtsteiner A."/>
            <person name="Rho M."/>
            <person name="Rogozin I.B."/>
            <person name="Sakarya O."/>
            <person name="Salamov A."/>
            <person name="Schaack S."/>
            <person name="Shapiro H."/>
            <person name="Shiga Y."/>
            <person name="Skalitzky C."/>
            <person name="Smith Z."/>
            <person name="Souvorov A."/>
            <person name="Sung W."/>
            <person name="Tang Z."/>
            <person name="Tsuchiya D."/>
            <person name="Tu H."/>
            <person name="Vos H."/>
            <person name="Wang M."/>
            <person name="Wolf Y.I."/>
            <person name="Yamagata H."/>
            <person name="Yamada T."/>
            <person name="Ye Y."/>
            <person name="Shaw J.R."/>
            <person name="Andrews J."/>
            <person name="Crease T.J."/>
            <person name="Tang H."/>
            <person name="Lucas S.M."/>
            <person name="Robertson H.M."/>
            <person name="Bork P."/>
            <person name="Koonin E.V."/>
            <person name="Zdobnov E.M."/>
            <person name="Grigoriev I.V."/>
            <person name="Lynch M."/>
            <person name="Boore J.L."/>
        </authorList>
    </citation>
    <scope>NUCLEOTIDE SEQUENCE [LARGE SCALE GENOMIC DNA]</scope>
</reference>
<sequence length="629" mass="72932">MKEFSEVRGGKRTKFPADELVDKAMETIVANAIKLRKQQGLQRNEEDTTTGEPKRQVFFPCPKKKEMDSFQLQYFNLTPSFVTRKRKPDGCPVSVNNSDVNSRSVASNRLLSQSQDSSIQCNSSQDSFNDTAATYPPAKRDGNIMLKKHQKVQMVSPIPDFMAKNFPLDFPKGFTGTASPSVISAQQKTTRSEPCKIATKTTQCQQEKGDQHERSVSGLLPVPTKLKTMVKGVARNSVPEERYSYRDVILNEKEISANNQTSLGYKNILIWNEADRTETANFGIGHDPFVEHKCEVSDCAIFTRDTSMLPYEEYDAVIIHMLFLKMFQLPNFERRRHQRFIFLTQETPVMMPLYISSLDNYFNWTMTYKRNSDVQFLYGRIEPEATAPKTPEEVEEMMAKTRHPLAKNYAANKTRPIVWMVSHCRTSGQRETYVRQLSQYIAVDVYGKCGNFSCPRNEANWISDPKCYDMLQTRYKFYLSFENAFCTDYVTEKFFEIMDHDMIPIVYGAANYSEIAPPHSYINALDFTPEGLARYLQMLDANDTLYNEYFWWKNHYRVESGEPQMARHGFCDLCKKLHQDESVKYYPEIRSEWHPNSQCRHLSSTWENSPQNYLTPVLSWLLYLIGFVY</sequence>
<dbReference type="EC" id="2.4.1.-" evidence="12"/>
<evidence type="ECO:0000256" key="13">
    <source>
        <dbReference type="SAM" id="MobiDB-lite"/>
    </source>
</evidence>
<evidence type="ECO:0000256" key="11">
    <source>
        <dbReference type="ARBA" id="ARBA00023180"/>
    </source>
</evidence>
<dbReference type="PhylomeDB" id="E9FXZ7"/>
<feature type="domain" description="Fucosyltransferase N-terminal" evidence="15">
    <location>
        <begin position="266"/>
        <end position="379"/>
    </location>
</feature>
<organism evidence="16 17">
    <name type="scientific">Daphnia pulex</name>
    <name type="common">Water flea</name>
    <dbReference type="NCBI Taxonomy" id="6669"/>
    <lineage>
        <taxon>Eukaryota</taxon>
        <taxon>Metazoa</taxon>
        <taxon>Ecdysozoa</taxon>
        <taxon>Arthropoda</taxon>
        <taxon>Crustacea</taxon>
        <taxon>Branchiopoda</taxon>
        <taxon>Diplostraca</taxon>
        <taxon>Cladocera</taxon>
        <taxon>Anomopoda</taxon>
        <taxon>Daphniidae</taxon>
        <taxon>Daphnia</taxon>
    </lineage>
</organism>
<dbReference type="InterPro" id="IPR038577">
    <property type="entry name" value="GT10-like_C_sf"/>
</dbReference>
<evidence type="ECO:0000256" key="9">
    <source>
        <dbReference type="ARBA" id="ARBA00023034"/>
    </source>
</evidence>
<dbReference type="InParanoid" id="E9FXZ7"/>
<dbReference type="KEGG" id="dpx:DAPPUDRAFT_221393"/>
<keyword evidence="17" id="KW-1185">Reference proteome</keyword>
<dbReference type="Pfam" id="PF17039">
    <property type="entry name" value="Glyco_tran_10_N"/>
    <property type="match status" value="1"/>
</dbReference>
<evidence type="ECO:0000256" key="3">
    <source>
        <dbReference type="ARBA" id="ARBA00008919"/>
    </source>
</evidence>
<dbReference type="GO" id="GO:0008417">
    <property type="term" value="F:fucosyltransferase activity"/>
    <property type="evidence" value="ECO:0007669"/>
    <property type="project" value="InterPro"/>
</dbReference>
<dbReference type="InterPro" id="IPR001503">
    <property type="entry name" value="Glyco_trans_10"/>
</dbReference>